<sequence length="442" mass="49011">MKVHRIILLLLLLAIGLPILANAQDSIPLLEKCKSCVYAVGGKAPSTSSVLLKMAGIVAVIVLATLFGWFTYHKKRYIFFGSVATLLVIGSYVFAIEKYKNKEYPVQSCDSTICITDSLNAVSTIDSLNPFVADDFLPAGGEFENLSEFTTTSDDEFSEFSSELNEFSDNESEVSQTPIDKNLLYQTIVLLMLSAIIGLTIKYRLVRNSRGLILLTSIIYLGFVRGACPCMIMSLHQVILFILGNPITFISMLWFLGLVVVTYFFGKTWCGWLCHLGALQDVIFRSPGRKWLTTEKSQRIIKYIQIGLLVVLIVQLVITRSIIFVKYDPFKVAYNLFSSNITGYILLVLLLVSSVLIYRPFCRTACPVGLLLGWVTKIPGAKKFVIAESGCNNCKSCVRSCKQQAIHSVDGKIKINTEDCILCGDCIGTCKKGLLSVKRNSI</sequence>
<name>A0A840D768_9BACE</name>
<dbReference type="Pfam" id="PF13187">
    <property type="entry name" value="Fer4_9"/>
    <property type="match status" value="1"/>
</dbReference>
<keyword evidence="11" id="KW-1185">Reference proteome</keyword>
<keyword evidence="1" id="KW-0813">Transport</keyword>
<feature type="domain" description="4Fe-4S ferredoxin-type" evidence="9">
    <location>
        <begin position="411"/>
        <end position="440"/>
    </location>
</feature>
<evidence type="ECO:0000256" key="8">
    <source>
        <dbReference type="SAM" id="SignalP"/>
    </source>
</evidence>
<feature type="transmembrane region" description="Helical" evidence="7">
    <location>
        <begin position="77"/>
        <end position="96"/>
    </location>
</feature>
<keyword evidence="6" id="KW-0411">Iron-sulfur</keyword>
<dbReference type="GO" id="GO:0051539">
    <property type="term" value="F:4 iron, 4 sulfur cluster binding"/>
    <property type="evidence" value="ECO:0007669"/>
    <property type="project" value="UniProtKB-KW"/>
</dbReference>
<reference evidence="10" key="1">
    <citation type="submission" date="2020-08" db="EMBL/GenBank/DDBJ databases">
        <title>Genomic Encyclopedia of Type Strains, Phase IV (KMG-IV): sequencing the most valuable type-strain genomes for metagenomic binning, comparative biology and taxonomic classification.</title>
        <authorList>
            <person name="Goeker M."/>
        </authorList>
    </citation>
    <scope>NUCLEOTIDE SEQUENCE [LARGE SCALE GENOMIC DNA]</scope>
    <source>
        <strain evidence="10">DSM 105720</strain>
    </source>
</reference>
<keyword evidence="7" id="KW-0812">Transmembrane</keyword>
<dbReference type="GO" id="GO:0046872">
    <property type="term" value="F:metal ion binding"/>
    <property type="evidence" value="ECO:0007669"/>
    <property type="project" value="UniProtKB-KW"/>
</dbReference>
<dbReference type="InterPro" id="IPR051684">
    <property type="entry name" value="Electron_Trans/Redox"/>
</dbReference>
<dbReference type="SUPFAM" id="SSF54862">
    <property type="entry name" value="4Fe-4S ferredoxins"/>
    <property type="match status" value="1"/>
</dbReference>
<feature type="transmembrane region" description="Helical" evidence="7">
    <location>
        <begin position="247"/>
        <end position="266"/>
    </location>
</feature>
<evidence type="ECO:0000256" key="5">
    <source>
        <dbReference type="ARBA" id="ARBA00023004"/>
    </source>
</evidence>
<evidence type="ECO:0000256" key="7">
    <source>
        <dbReference type="SAM" id="Phobius"/>
    </source>
</evidence>
<keyword evidence="3" id="KW-0479">Metal-binding</keyword>
<evidence type="ECO:0000256" key="6">
    <source>
        <dbReference type="ARBA" id="ARBA00023014"/>
    </source>
</evidence>
<feature type="signal peptide" evidence="8">
    <location>
        <begin position="1"/>
        <end position="23"/>
    </location>
</feature>
<dbReference type="PANTHER" id="PTHR30176:SF3">
    <property type="entry name" value="FERREDOXIN-TYPE PROTEIN NAPH"/>
    <property type="match status" value="1"/>
</dbReference>
<keyword evidence="4" id="KW-0249">Electron transport</keyword>
<dbReference type="InterPro" id="IPR017896">
    <property type="entry name" value="4Fe4S_Fe-S-bd"/>
</dbReference>
<dbReference type="AlphaFoldDB" id="A0A840D768"/>
<evidence type="ECO:0000313" key="10">
    <source>
        <dbReference type="EMBL" id="MBB4046318.1"/>
    </source>
</evidence>
<feature type="transmembrane region" description="Helical" evidence="7">
    <location>
        <begin position="183"/>
        <end position="201"/>
    </location>
</feature>
<keyword evidence="2" id="KW-0004">4Fe-4S</keyword>
<evidence type="ECO:0000256" key="2">
    <source>
        <dbReference type="ARBA" id="ARBA00022485"/>
    </source>
</evidence>
<evidence type="ECO:0000256" key="3">
    <source>
        <dbReference type="ARBA" id="ARBA00022723"/>
    </source>
</evidence>
<organism evidence="10 11">
    <name type="scientific">Bacteroides reticulotermitis</name>
    <dbReference type="NCBI Taxonomy" id="1133319"/>
    <lineage>
        <taxon>Bacteria</taxon>
        <taxon>Pseudomonadati</taxon>
        <taxon>Bacteroidota</taxon>
        <taxon>Bacteroidia</taxon>
        <taxon>Bacteroidales</taxon>
        <taxon>Bacteroidaceae</taxon>
        <taxon>Bacteroides</taxon>
    </lineage>
</organism>
<keyword evidence="7" id="KW-1133">Transmembrane helix</keyword>
<evidence type="ECO:0000313" key="11">
    <source>
        <dbReference type="Proteomes" id="UP000560658"/>
    </source>
</evidence>
<dbReference type="Gene3D" id="3.30.70.20">
    <property type="match status" value="1"/>
</dbReference>
<feature type="transmembrane region" description="Helical" evidence="7">
    <location>
        <begin position="306"/>
        <end position="325"/>
    </location>
</feature>
<evidence type="ECO:0000259" key="9">
    <source>
        <dbReference type="PROSITE" id="PS51379"/>
    </source>
</evidence>
<dbReference type="Proteomes" id="UP000560658">
    <property type="component" value="Unassembled WGS sequence"/>
</dbReference>
<feature type="transmembrane region" description="Helical" evidence="7">
    <location>
        <begin position="50"/>
        <end position="70"/>
    </location>
</feature>
<gene>
    <name evidence="10" type="ORF">GGR06_004152</name>
</gene>
<dbReference type="PANTHER" id="PTHR30176">
    <property type="entry name" value="FERREDOXIN-TYPE PROTEIN NAPH"/>
    <property type="match status" value="1"/>
</dbReference>
<feature type="domain" description="4Fe-4S ferredoxin-type" evidence="9">
    <location>
        <begin position="382"/>
        <end position="410"/>
    </location>
</feature>
<feature type="transmembrane region" description="Helical" evidence="7">
    <location>
        <begin position="213"/>
        <end position="235"/>
    </location>
</feature>
<feature type="transmembrane region" description="Helical" evidence="7">
    <location>
        <begin position="337"/>
        <end position="358"/>
    </location>
</feature>
<evidence type="ECO:0000256" key="4">
    <source>
        <dbReference type="ARBA" id="ARBA00022982"/>
    </source>
</evidence>
<keyword evidence="7" id="KW-0472">Membrane</keyword>
<keyword evidence="8" id="KW-0732">Signal</keyword>
<feature type="chain" id="PRO_5032566352" evidence="8">
    <location>
        <begin position="24"/>
        <end position="442"/>
    </location>
</feature>
<keyword evidence="5" id="KW-0408">Iron</keyword>
<dbReference type="EMBL" id="JACIER010000028">
    <property type="protein sequence ID" value="MBB4046318.1"/>
    <property type="molecule type" value="Genomic_DNA"/>
</dbReference>
<evidence type="ECO:0000256" key="1">
    <source>
        <dbReference type="ARBA" id="ARBA00022448"/>
    </source>
</evidence>
<comment type="caution">
    <text evidence="10">The sequence shown here is derived from an EMBL/GenBank/DDBJ whole genome shotgun (WGS) entry which is preliminary data.</text>
</comment>
<dbReference type="PROSITE" id="PS51379">
    <property type="entry name" value="4FE4S_FER_2"/>
    <property type="match status" value="2"/>
</dbReference>
<dbReference type="RefSeq" id="WP_044165490.1">
    <property type="nucleotide sequence ID" value="NZ_JACIER010000028.1"/>
</dbReference>
<dbReference type="GO" id="GO:0005886">
    <property type="term" value="C:plasma membrane"/>
    <property type="evidence" value="ECO:0007669"/>
    <property type="project" value="TreeGrafter"/>
</dbReference>
<protein>
    <submittedName>
        <fullName evidence="10">NAD-dependent dihydropyrimidine dehydrogenase PreA subunit</fullName>
    </submittedName>
</protein>
<dbReference type="Pfam" id="PF12801">
    <property type="entry name" value="Fer4_5"/>
    <property type="match status" value="2"/>
</dbReference>
<accession>A0A840D768</accession>
<proteinExistence type="predicted"/>